<dbReference type="EMBL" id="QOHW01000028">
    <property type="protein sequence ID" value="RBZ17758.1"/>
    <property type="molecule type" value="Genomic_DNA"/>
</dbReference>
<dbReference type="KEGG" id="kpnu:LI86_21490"/>
<dbReference type="Proteomes" id="UP000254657">
    <property type="component" value="Unassembled WGS sequence"/>
</dbReference>
<dbReference type="Proteomes" id="UP000275975">
    <property type="component" value="Unassembled WGS sequence"/>
</dbReference>
<evidence type="ECO:0000313" key="3">
    <source>
        <dbReference type="EMBL" id="ROG84939.1"/>
    </source>
</evidence>
<reference evidence="1" key="3">
    <citation type="submission" date="2018-08" db="EMBL/GenBank/DDBJ databases">
        <title>Klebsiella pneumoniae genome sequencing and assembly.</title>
        <authorList>
            <person name="Martins R.C.R."/>
            <person name="Perdigao-Neto L.V."/>
            <person name="Costa S.F."/>
            <person name="Levin A.S.S."/>
        </authorList>
    </citation>
    <scope>NUCLEOTIDE SEQUENCE</scope>
    <source>
        <strain evidence="1">BC_5001</strain>
    </source>
</reference>
<dbReference type="Proteomes" id="UP000253559">
    <property type="component" value="Unassembled WGS sequence"/>
</dbReference>
<evidence type="ECO:0000313" key="1">
    <source>
        <dbReference type="EMBL" id="RBZ17758.1"/>
    </source>
</evidence>
<organism evidence="3 7">
    <name type="scientific">Klebsiella pneumoniae</name>
    <dbReference type="NCBI Taxonomy" id="573"/>
    <lineage>
        <taxon>Bacteria</taxon>
        <taxon>Pseudomonadati</taxon>
        <taxon>Pseudomonadota</taxon>
        <taxon>Gammaproteobacteria</taxon>
        <taxon>Enterobacterales</taxon>
        <taxon>Enterobacteriaceae</taxon>
        <taxon>Klebsiella/Raoultella group</taxon>
        <taxon>Klebsiella</taxon>
        <taxon>Klebsiella pneumoniae complex</taxon>
    </lineage>
</organism>
<proteinExistence type="predicted"/>
<dbReference type="KEGG" id="kpb:FH42_22045"/>
<comment type="caution">
    <text evidence="3">The sequence shown here is derived from an EMBL/GenBank/DDBJ whole genome shotgun (WGS) entry which is preliminary data.</text>
</comment>
<reference evidence="3 7" key="5">
    <citation type="submission" date="2018-10" db="EMBL/GenBank/DDBJ databases">
        <authorList>
            <person name="Vanduin D."/>
            <person name="Fouts D."/>
            <person name="Wright M."/>
            <person name="Sutton G."/>
            <person name="Nguyen K."/>
            <person name="Kreiswirth B."/>
            <person name="Chen L."/>
            <person name="Rojas L."/>
            <person name="Hujer A."/>
            <person name="Hujer K."/>
            <person name="Bonomo R."/>
            <person name="Adams M."/>
        </authorList>
    </citation>
    <scope>NUCLEOTIDE SEQUENCE [LARGE SCALE GENOMIC DNA]</scope>
    <source>
        <strain evidence="3 7">CRK0165</strain>
    </source>
</reference>
<dbReference type="Proteomes" id="UP000294951">
    <property type="component" value="Unassembled WGS sequence"/>
</dbReference>
<reference evidence="2" key="1">
    <citation type="submission" date="2018-07" db="EMBL/GenBank/DDBJ databases">
        <title>Draft genome sequence of Klebsiella pneumoniae K293.</title>
        <authorList>
            <person name="He F."/>
        </authorList>
    </citation>
    <scope>NUCLEOTIDE SEQUENCE</scope>
    <source>
        <strain evidence="2">K293</strain>
    </source>
</reference>
<evidence type="ECO:0000313" key="5">
    <source>
        <dbReference type="EMBL" id="TDJ94063.1"/>
    </source>
</evidence>
<reference evidence="1" key="2">
    <citation type="submission" date="2018-07" db="EMBL/GenBank/DDBJ databases">
        <authorList>
            <person name="Martins R.C."/>
            <person name="Perdigao-Neto L.V."/>
            <person name="Costa S.F."/>
            <person name="Levin A.S.S."/>
        </authorList>
    </citation>
    <scope>NUCLEOTIDE SEQUENCE</scope>
    <source>
        <strain evidence="1">BC_5001</strain>
    </source>
</reference>
<dbReference type="EMBL" id="MPYG04000247">
    <property type="protein sequence ID" value="ROG84939.1"/>
    <property type="molecule type" value="Genomic_DNA"/>
</dbReference>
<accession>A0A1J7D3H9</accession>
<reference evidence="5 8" key="7">
    <citation type="submission" date="2019-03" db="EMBL/GenBank/DDBJ databases">
        <title>Multidrug-Resistant Klebsiella pneumoniae Clinical Bloodstream Isolates in Shanghai, China.</title>
        <authorList>
            <person name="Wang S."/>
        </authorList>
    </citation>
    <scope>NUCLEOTIDE SEQUENCE [LARGE SCALE GENOMIC DNA]</scope>
    <source>
        <strain evidence="5 8">RJ1071</strain>
    </source>
</reference>
<dbReference type="EMBL" id="SMTN01000033">
    <property type="protein sequence ID" value="TDJ94063.1"/>
    <property type="molecule type" value="Genomic_DNA"/>
</dbReference>
<dbReference type="EMBL" id="RDAM01000001">
    <property type="protein sequence ID" value="RRF08138.1"/>
    <property type="molecule type" value="Genomic_DNA"/>
</dbReference>
<evidence type="ECO:0000313" key="7">
    <source>
        <dbReference type="Proteomes" id="UP000283322"/>
    </source>
</evidence>
<dbReference type="AlphaFoldDB" id="A0A1J7D3H9"/>
<evidence type="ECO:0000313" key="4">
    <source>
        <dbReference type="EMBL" id="RRF08138.1"/>
    </source>
</evidence>
<sequence>MPAMGKSSPFVILIISLAGIRNLNPDAGQGQLIDRMAEKKGRNGASSTQDGREASFLTLMMNRRKCNIS</sequence>
<dbReference type="KEGG" id="kpne:KU54_021650"/>
<protein>
    <submittedName>
        <fullName evidence="3">Uncharacterized protein</fullName>
    </submittedName>
</protein>
<reference evidence="4 6" key="6">
    <citation type="journal article" date="2019" name="Antimicrob. Agents Chemother.">
        <title>Applying Rapid Whole Genome Sequencing to Predict Phenotypic Antimicrobial Susceptibility Testing Results Among Carbapenem-Resistant Klebsiella pneumoniae Clinical Isolates.</title>
        <authorList>
            <person name="Tamma P.D."/>
            <person name="Fan Y."/>
            <person name="Bergman Y."/>
            <person name="Pertea G."/>
            <person name="Kazmi A."/>
            <person name="Lewis S."/>
            <person name="Carroll K.C."/>
            <person name="Schatz M.C."/>
            <person name="Timp W."/>
            <person name="Simner P.J."/>
        </authorList>
    </citation>
    <scope>NUCLEOTIDE SEQUENCE [LARGE SCALE GENOMIC DNA]</scope>
    <source>
        <strain evidence="4 6">KLPN_104</strain>
    </source>
</reference>
<evidence type="ECO:0000313" key="8">
    <source>
        <dbReference type="Proteomes" id="UP000294951"/>
    </source>
</evidence>
<reference evidence="4" key="4">
    <citation type="submission" date="2018-10" db="EMBL/GenBank/DDBJ databases">
        <authorList>
            <person name="Fan Y."/>
            <person name="Timp W."/>
            <person name="Bergman Y."/>
            <person name="Tamma P."/>
            <person name="Simner P."/>
        </authorList>
    </citation>
    <scope>NUCLEOTIDE SEQUENCE</scope>
    <source>
        <strain evidence="4">KLPN_104</strain>
    </source>
</reference>
<dbReference type="EMBL" id="QRCF01000034">
    <property type="protein sequence ID" value="RDT86466.1"/>
    <property type="molecule type" value="Genomic_DNA"/>
</dbReference>
<dbReference type="Proteomes" id="UP000283322">
    <property type="component" value="Unassembled WGS sequence"/>
</dbReference>
<name>A0A1J7D3H9_KLEPN</name>
<evidence type="ECO:0000313" key="6">
    <source>
        <dbReference type="Proteomes" id="UP000275975"/>
    </source>
</evidence>
<gene>
    <name evidence="3" type="ORF">BL124_00032080</name>
    <name evidence="1" type="ORF">DM078_24535</name>
    <name evidence="2" type="ORF">DW286_23650</name>
    <name evidence="5" type="ORF">E1814_22930</name>
    <name evidence="4" type="ORF">EAO17_19010</name>
</gene>
<evidence type="ECO:0000313" key="2">
    <source>
        <dbReference type="EMBL" id="RDT86466.1"/>
    </source>
</evidence>